<feature type="compositionally biased region" description="Low complexity" evidence="1">
    <location>
        <begin position="1515"/>
        <end position="1535"/>
    </location>
</feature>
<comment type="caution">
    <text evidence="2">The sequence shown here is derived from an EMBL/GenBank/DDBJ whole genome shotgun (WGS) entry which is preliminary data.</text>
</comment>
<reference evidence="2 3" key="1">
    <citation type="journal article" date="2017" name="Int. J. Parasitol.">
        <title>The genome of the protozoan parasite Cystoisospora suis and a reverse vaccinology approach to identify vaccine candidates.</title>
        <authorList>
            <person name="Palmieri N."/>
            <person name="Shrestha A."/>
            <person name="Ruttkowski B."/>
            <person name="Beck T."/>
            <person name="Vogl C."/>
            <person name="Tomley F."/>
            <person name="Blake D.P."/>
            <person name="Joachim A."/>
        </authorList>
    </citation>
    <scope>NUCLEOTIDE SEQUENCE [LARGE SCALE GENOMIC DNA]</scope>
    <source>
        <strain evidence="2 3">Wien I</strain>
    </source>
</reference>
<feature type="region of interest" description="Disordered" evidence="1">
    <location>
        <begin position="1785"/>
        <end position="1810"/>
    </location>
</feature>
<feature type="compositionally biased region" description="Basic and acidic residues" evidence="1">
    <location>
        <begin position="1442"/>
        <end position="1455"/>
    </location>
</feature>
<feature type="region of interest" description="Disordered" evidence="1">
    <location>
        <begin position="577"/>
        <end position="599"/>
    </location>
</feature>
<dbReference type="Proteomes" id="UP000221165">
    <property type="component" value="Unassembled WGS sequence"/>
</dbReference>
<feature type="compositionally biased region" description="Basic and acidic residues" evidence="1">
    <location>
        <begin position="1268"/>
        <end position="1279"/>
    </location>
</feature>
<dbReference type="GeneID" id="94424028"/>
<feature type="region of interest" description="Disordered" evidence="1">
    <location>
        <begin position="1886"/>
        <end position="1931"/>
    </location>
</feature>
<feature type="compositionally biased region" description="Low complexity" evidence="1">
    <location>
        <begin position="376"/>
        <end position="399"/>
    </location>
</feature>
<feature type="compositionally biased region" description="Acidic residues" evidence="1">
    <location>
        <begin position="2042"/>
        <end position="2051"/>
    </location>
</feature>
<sequence length="2272" mass="250619">MAAKLLPSRSSSFSSSRPSVLPPSGRQAALSGPGGVPGDPSTVVSSLLTLPESSSLIEQLFISRSNGSSDSSSGGPGTIVYVQQALNHLTVQQASRSEELRNLIGMRYLSFLHSAEHVRSMVEASTDLHSHVSRVCNFVSELSHETDSEQDEEFEGERRQRRTTQSTRQYDTRKRNGSEDTCGYRKYRGGNQTEGEKDGDTGVCINGSFMEKCTSSDQRYQGEAISLLDSTPLDSWLDDSSFSGNAFSPSNYSSSFSAKTNRRELPSLFKPTRNDLRCTYTSAAPTDSSTPYGVEKPGRPHHVLLTQLNESALRDLLLRGIQEQMILSSRFWRSIRDSSFLSAFRLLCIEAPSQQRDLSMLSDALQKKKRKICKSDLSSSSSSLPACSSSSSSSSSTKSLPDEKAEKKVGDVLESSLIRDCQAILQQKREELRYLLPLLCTYSLQSLSGRLLSSAFIPIHACAALLLLDRGIELSRESLKFVENEDREIEVSSLPRNRGDHTNHNNPNKMSSTMVDSGVYTPEKDHKSFITPSTSFLPFMDPSLGEEKFLVEKLFSLVSIFFSSRCEALRRCLPAHSYQGREEQKTHESPQTPPASHRETSFLCTQCQEMLKLLAEPTAKREVFSLGETLSRETKTSHRTQGSSSDLRGERRLLIDSQKQDGEHRIKGVQTPESSADDSGCCSALSSSSSLCLCCILHDLLFAFESSIVAAGILFLSSPCLSCLPFLTPQSSQSERKSSFLHQDEPHTTSPCYSSSHIFASSSSSSSSSSGSPSGSPSSTRDHFLMLEIARHSLVSLPVSPLKKSHRGSSVNPSRPTKPTEEKLSCVSSSLEETDRLHEKLAEKYAHRISFYMSIFPQMDMKGGGEDLSSLFQQKRDTSLITSSSPLSGQLRTEVSSAIENLSMGQEREEDSGVLSKIRRSFFAFLQAHFCRFWFYWEKEILLRVRALLRDAKESGLIHRSIHVKCIWHLVLQRLEESRNSFFLSPSSSSQGRHLTGVFLKTFPEERLGERREGGMTGRGTLLRKSHADLLLSVEPSSTSINVWRYTWYHTLRRLLHFSFFTDQTSSLQPIQTDQSGQEKNILTFSSSSFLSDSSSSSSASDASAVKEREDKEKNIVETRKDERQEGEGDRRWTHSMMIGVREVCRDLSKELLKEQIHRRLSFIWMAKEERSVWKDSQQDISSTARGSRRPSFTDFSFLSPNFSSLSSPSSASSGFSSSQSSGKSAEKDLKNWLDVFETSFLRLLNDLVYIHLDFTPSTQSKKVPSVKGEERHEEKEGVSLETPLSHTTSLREIEDGYSLFLHALLHKLRSDLDTILIPSLLSYSPSPSSVSSPFVSSSSSCSFSLSLFSLSLLSAALSPCAAVWSCRGRALELLLLPTPPPSQDTYEKMKEGHTFSSSSFSRQAKEGQSSSSSLKSSSSSYLSSQGTVTENGEKVGAPRAKNAEEEEKGKDMHFLENSPSMGGHFLVSSPSDIYHDFSSHITSFSSFLQAFLSRRKHSSSIEDRAKRESLDQELPLSSSSLVTNSSSSSFSPLSGGVDTQTASRHQQLARTTPDATPHLLSSSSSSCSIRKSCETSSVSLEDLAKELYREISAGCLSCFTIVSFEALRDSYVDFHRALDSLVFDNDGCGFWPIEDEATRGLFRTGKDRRKKKQKNTLQMKKILLQAASQEVEVGNQRHSEKEQDERKAKKQEGRRLCLSMIPQEVSGVTMEFLMHFNQTARRLLDHLGVYANASSSSTSSSSSSSSASSSIFLYVVKSIAGMQLSCSVDEILRLARARLEELERKRKSQGHQEKVSLSSSSPQTYERSSVSSSSLMEKVAVLKGMSQLLFDLYLFSSLLDHPVPPSFALRLIFGEAEGGAEKKKSEGNQETSGMMKFPLGSRLSLYTRKQEEKDKQRRRTKEEEEGDPDEEKESALMLNETSDDEEEKRQESVVYVHAECVWKNLCEGLNSNEVLKKSINKLSHFISEAYKGADSQEVHDSLAQLHHTTPQVAAEATPLIVECIRRRSSLFLSSCSLLFSPLLPSFSIRPPSIPTTGISTADDEDEEEAVFEPPPLQLLPPRERFQYLPVPSLQSSSSAEPSLSKPPSGTASRMTSLDEHSRQGSTPPSVSAGDTEIPKETFEEGVSFKTVSKNFQTWLAGPSGSGPGSSGPQLSMATSSSFDPRKNNQSPPSSSSGGNPFTSTSSLLWTTSFSGGGGNTGSSSGTGGGMVPVAESVGGVNVDNTLAKLGQVGSFFGRHMEQVQNRVTEAVRKGIARIDEGQSTSQSSDRD</sequence>
<feature type="compositionally biased region" description="Low complexity" evidence="1">
    <location>
        <begin position="2067"/>
        <end position="2089"/>
    </location>
</feature>
<feature type="region of interest" description="Disordered" evidence="1">
    <location>
        <begin position="146"/>
        <end position="198"/>
    </location>
</feature>
<feature type="compositionally biased region" description="Acidic residues" evidence="1">
    <location>
        <begin position="1904"/>
        <end position="1913"/>
    </location>
</feature>
<organism evidence="2 3">
    <name type="scientific">Cystoisospora suis</name>
    <dbReference type="NCBI Taxonomy" id="483139"/>
    <lineage>
        <taxon>Eukaryota</taxon>
        <taxon>Sar</taxon>
        <taxon>Alveolata</taxon>
        <taxon>Apicomplexa</taxon>
        <taxon>Conoidasida</taxon>
        <taxon>Coccidia</taxon>
        <taxon>Eucoccidiorida</taxon>
        <taxon>Eimeriorina</taxon>
        <taxon>Sarcocystidae</taxon>
        <taxon>Cystoisospora</taxon>
    </lineage>
</organism>
<feature type="region of interest" description="Disordered" evidence="1">
    <location>
        <begin position="1259"/>
        <end position="1281"/>
    </location>
</feature>
<feature type="compositionally biased region" description="Polar residues" evidence="1">
    <location>
        <begin position="1796"/>
        <end position="1808"/>
    </location>
</feature>
<feature type="compositionally biased region" description="Polar residues" evidence="1">
    <location>
        <begin position="1396"/>
        <end position="1409"/>
    </location>
</feature>
<feature type="compositionally biased region" description="Low complexity" evidence="1">
    <location>
        <begin position="1"/>
        <end position="26"/>
    </location>
</feature>
<accession>A0A2C6LFY8</accession>
<feature type="compositionally biased region" description="Low complexity" evidence="1">
    <location>
        <begin position="2168"/>
        <end position="2194"/>
    </location>
</feature>
<evidence type="ECO:0000313" key="2">
    <source>
        <dbReference type="EMBL" id="PHJ25554.1"/>
    </source>
</evidence>
<feature type="region of interest" description="Disordered" evidence="1">
    <location>
        <begin position="631"/>
        <end position="678"/>
    </location>
</feature>
<feature type="compositionally biased region" description="Basic and acidic residues" evidence="1">
    <location>
        <begin position="1676"/>
        <end position="1694"/>
    </location>
</feature>
<feature type="compositionally biased region" description="Basic and acidic residues" evidence="1">
    <location>
        <begin position="647"/>
        <end position="666"/>
    </location>
</feature>
<feature type="compositionally biased region" description="Polar residues" evidence="1">
    <location>
        <begin position="2154"/>
        <end position="2163"/>
    </location>
</feature>
<feature type="compositionally biased region" description="Gly residues" evidence="1">
    <location>
        <begin position="2195"/>
        <end position="2211"/>
    </location>
</feature>
<feature type="compositionally biased region" description="Low complexity" evidence="1">
    <location>
        <begin position="1088"/>
        <end position="1104"/>
    </location>
</feature>
<keyword evidence="3" id="KW-1185">Reference proteome</keyword>
<dbReference type="VEuPathDB" id="ToxoDB:CSUI_000583"/>
<feature type="region of interest" description="Disordered" evidence="1">
    <location>
        <begin position="1088"/>
        <end position="1131"/>
    </location>
</feature>
<feature type="region of interest" description="Disordered" evidence="1">
    <location>
        <begin position="1671"/>
        <end position="1694"/>
    </location>
</feature>
<feature type="region of interest" description="Disordered" evidence="1">
    <location>
        <begin position="1"/>
        <end position="40"/>
    </location>
</feature>
<evidence type="ECO:0000313" key="3">
    <source>
        <dbReference type="Proteomes" id="UP000221165"/>
    </source>
</evidence>
<dbReference type="RefSeq" id="XP_067927200.1">
    <property type="nucleotide sequence ID" value="XM_068060817.1"/>
</dbReference>
<feature type="compositionally biased region" description="Basic and acidic residues" evidence="1">
    <location>
        <begin position="579"/>
        <end position="588"/>
    </location>
</feature>
<feature type="compositionally biased region" description="Basic and acidic residues" evidence="1">
    <location>
        <begin position="1500"/>
        <end position="1511"/>
    </location>
</feature>
<feature type="region of interest" description="Disordered" evidence="1">
    <location>
        <begin position="376"/>
        <end position="404"/>
    </location>
</feature>
<feature type="compositionally biased region" description="Basic and acidic residues" evidence="1">
    <location>
        <begin position="1105"/>
        <end position="1131"/>
    </location>
</feature>
<feature type="region of interest" description="Disordered" evidence="1">
    <location>
        <begin position="2140"/>
        <end position="2216"/>
    </location>
</feature>
<proteinExistence type="predicted"/>
<feature type="region of interest" description="Disordered" evidence="1">
    <location>
        <begin position="2035"/>
        <end position="2118"/>
    </location>
</feature>
<feature type="region of interest" description="Disordered" evidence="1">
    <location>
        <begin position="800"/>
        <end position="829"/>
    </location>
</feature>
<protein>
    <submittedName>
        <fullName evidence="2">Uncharacterized protein</fullName>
    </submittedName>
</protein>
<feature type="region of interest" description="Disordered" evidence="1">
    <location>
        <begin position="1500"/>
        <end position="1567"/>
    </location>
</feature>
<dbReference type="EMBL" id="MIGC01000220">
    <property type="protein sequence ID" value="PHJ25554.1"/>
    <property type="molecule type" value="Genomic_DNA"/>
</dbReference>
<feature type="compositionally biased region" description="Polar residues" evidence="1">
    <location>
        <begin position="808"/>
        <end position="817"/>
    </location>
</feature>
<dbReference type="OrthoDB" id="332620at2759"/>
<feature type="compositionally biased region" description="Basic and acidic residues" evidence="1">
    <location>
        <begin position="1785"/>
        <end position="1795"/>
    </location>
</feature>
<evidence type="ECO:0000256" key="1">
    <source>
        <dbReference type="SAM" id="MobiDB-lite"/>
    </source>
</evidence>
<feature type="region of interest" description="Disordered" evidence="1">
    <location>
        <begin position="1396"/>
        <end position="1458"/>
    </location>
</feature>
<feature type="compositionally biased region" description="Polar residues" evidence="1">
    <location>
        <begin position="1538"/>
        <end position="1555"/>
    </location>
</feature>
<feature type="compositionally biased region" description="Low complexity" evidence="1">
    <location>
        <begin position="1410"/>
        <end position="1425"/>
    </location>
</feature>
<name>A0A2C6LFY8_9APIC</name>
<gene>
    <name evidence="2" type="ORF">CSUI_000583</name>
</gene>